<name>A0A6N1VDT8_9HYPH</name>
<dbReference type="KEGG" id="orm:HTY61_04510"/>
<organism evidence="3 4">
    <name type="scientific">Oricola thermophila</name>
    <dbReference type="NCBI Taxonomy" id="2742145"/>
    <lineage>
        <taxon>Bacteria</taxon>
        <taxon>Pseudomonadati</taxon>
        <taxon>Pseudomonadota</taxon>
        <taxon>Alphaproteobacteria</taxon>
        <taxon>Hyphomicrobiales</taxon>
        <taxon>Ahrensiaceae</taxon>
        <taxon>Oricola</taxon>
    </lineage>
</organism>
<feature type="transmembrane region" description="Helical" evidence="1">
    <location>
        <begin position="284"/>
        <end position="302"/>
    </location>
</feature>
<reference evidence="3 4" key="1">
    <citation type="submission" date="2020-06" db="EMBL/GenBank/DDBJ databases">
        <title>Oricola thermophila sp. nov. isolated from a tidal sediments.</title>
        <authorList>
            <person name="Kwon K.K."/>
            <person name="Yang S.-H."/>
            <person name="Park M.-J."/>
        </authorList>
    </citation>
    <scope>NUCLEOTIDE SEQUENCE [LARGE SCALE GENOMIC DNA]</scope>
    <source>
        <strain evidence="3 4">MEBiC13590</strain>
    </source>
</reference>
<dbReference type="Proteomes" id="UP000509367">
    <property type="component" value="Chromosome"/>
</dbReference>
<gene>
    <name evidence="3" type="ORF">HTY61_04510</name>
</gene>
<keyword evidence="1" id="KW-1133">Transmembrane helix</keyword>
<dbReference type="Gene3D" id="1.10.3730.20">
    <property type="match status" value="1"/>
</dbReference>
<dbReference type="AlphaFoldDB" id="A0A6N1VDT8"/>
<keyword evidence="4" id="KW-1185">Reference proteome</keyword>
<sequence length="310" mass="32727">MSHVPQTAGNSHADSHLRGMAVCSAGMLIIPLMDAVAKWLSINEGVSPGQVTLARFATQALLALPFAIAAVGVFGLWPKRPLLNIVRGAMLAVSSLMFFLSVKYMPLADAIAVFFVEPLILTLLSVVFLRETVGWRRIAAVLFGFAGALIVIQPSFALLGPVSLLPLGTATLFASYLVLNRAAGTEDDAMVMQVTAGIGGSLVILAAVGVGTAAGIENMRFSFDFPPATWGLLLLMGAFGMVGHHLILLGFRMAPASLLAPFQYLEIISAAIAGLVLFGDFPSLSKWIGIAMIIGAGLYVFWRERRVAGG</sequence>
<feature type="transmembrane region" description="Helical" evidence="1">
    <location>
        <begin position="138"/>
        <end position="156"/>
    </location>
</feature>
<dbReference type="Pfam" id="PF00892">
    <property type="entry name" value="EamA"/>
    <property type="match status" value="2"/>
</dbReference>
<feature type="transmembrane region" description="Helical" evidence="1">
    <location>
        <begin position="21"/>
        <end position="40"/>
    </location>
</feature>
<accession>A0A6N1VDT8</accession>
<feature type="transmembrane region" description="Helical" evidence="1">
    <location>
        <begin position="258"/>
        <end position="278"/>
    </location>
</feature>
<feature type="transmembrane region" description="Helical" evidence="1">
    <location>
        <begin position="85"/>
        <end position="104"/>
    </location>
</feature>
<feature type="transmembrane region" description="Helical" evidence="1">
    <location>
        <begin position="110"/>
        <end position="129"/>
    </location>
</feature>
<dbReference type="PANTHER" id="PTHR22911">
    <property type="entry name" value="ACYL-MALONYL CONDENSING ENZYME-RELATED"/>
    <property type="match status" value="1"/>
</dbReference>
<protein>
    <submittedName>
        <fullName evidence="3">DMT family transporter</fullName>
    </submittedName>
</protein>
<feature type="transmembrane region" description="Helical" evidence="1">
    <location>
        <begin position="162"/>
        <end position="179"/>
    </location>
</feature>
<keyword evidence="1" id="KW-0472">Membrane</keyword>
<dbReference type="EMBL" id="CP054836">
    <property type="protein sequence ID" value="QKV17775.1"/>
    <property type="molecule type" value="Genomic_DNA"/>
</dbReference>
<dbReference type="GO" id="GO:0016020">
    <property type="term" value="C:membrane"/>
    <property type="evidence" value="ECO:0007669"/>
    <property type="project" value="InterPro"/>
</dbReference>
<feature type="transmembrane region" description="Helical" evidence="1">
    <location>
        <begin position="60"/>
        <end position="78"/>
    </location>
</feature>
<dbReference type="PANTHER" id="PTHR22911:SF135">
    <property type="entry name" value="BLR4310 PROTEIN"/>
    <property type="match status" value="1"/>
</dbReference>
<evidence type="ECO:0000256" key="1">
    <source>
        <dbReference type="SAM" id="Phobius"/>
    </source>
</evidence>
<feature type="domain" description="EamA" evidence="2">
    <location>
        <begin position="165"/>
        <end position="298"/>
    </location>
</feature>
<feature type="transmembrane region" description="Helical" evidence="1">
    <location>
        <begin position="228"/>
        <end position="251"/>
    </location>
</feature>
<dbReference type="RefSeq" id="WP_175275672.1">
    <property type="nucleotide sequence ID" value="NZ_CP054836.1"/>
</dbReference>
<dbReference type="InterPro" id="IPR037185">
    <property type="entry name" value="EmrE-like"/>
</dbReference>
<evidence type="ECO:0000313" key="3">
    <source>
        <dbReference type="EMBL" id="QKV17775.1"/>
    </source>
</evidence>
<keyword evidence="1" id="KW-0812">Transmembrane</keyword>
<dbReference type="SUPFAM" id="SSF103481">
    <property type="entry name" value="Multidrug resistance efflux transporter EmrE"/>
    <property type="match status" value="2"/>
</dbReference>
<evidence type="ECO:0000259" key="2">
    <source>
        <dbReference type="Pfam" id="PF00892"/>
    </source>
</evidence>
<dbReference type="InterPro" id="IPR000620">
    <property type="entry name" value="EamA_dom"/>
</dbReference>
<feature type="transmembrane region" description="Helical" evidence="1">
    <location>
        <begin position="191"/>
        <end position="216"/>
    </location>
</feature>
<proteinExistence type="predicted"/>
<evidence type="ECO:0000313" key="4">
    <source>
        <dbReference type="Proteomes" id="UP000509367"/>
    </source>
</evidence>
<feature type="domain" description="EamA" evidence="2">
    <location>
        <begin position="22"/>
        <end position="152"/>
    </location>
</feature>